<evidence type="ECO:0000313" key="2">
    <source>
        <dbReference type="EMBL" id="CAA6811799.1"/>
    </source>
</evidence>
<evidence type="ECO:0000259" key="1">
    <source>
        <dbReference type="PROSITE" id="PS50837"/>
    </source>
</evidence>
<dbReference type="InterPro" id="IPR007111">
    <property type="entry name" value="NACHT_NTPase"/>
</dbReference>
<feature type="domain" description="NACHT" evidence="1">
    <location>
        <begin position="240"/>
        <end position="324"/>
    </location>
</feature>
<dbReference type="SUPFAM" id="SSF52540">
    <property type="entry name" value="P-loop containing nucleoside triphosphate hydrolases"/>
    <property type="match status" value="1"/>
</dbReference>
<dbReference type="InterPro" id="IPR027417">
    <property type="entry name" value="P-loop_NTPase"/>
</dbReference>
<sequence length="1702" mass="200435">MSKLNEIQQRLSEIDATRFHKLVDAYLNKKYLYPIHSTGTKTGEDKPRKGTPDTLITFNKREYIFVEYTTQKTKVKDKFLDDISKCLDVDKTGILIQKVKKIILACNSSLQSNDIETLKQSCGDIECEVLTNSILSYNLVNHYPAVVKDFLGIDIGNVLTSSILKDKYLNDDNFSTIKLLINSTPKPIEHIFINLAIIKEKKAEKNKENFINREALLSSYEEIQKPKEPIEIKDLIQKSSKSLIYGKAGIGKTTLCKYIAYMWAKGKLYEEFEYVIYLPLRKWSSTRLKEEIRKYYTSQYPEDIILDVENNDKILFLFDGYDELKADKKQEFQTAVKDSKLIHYIITSRPYGYQRNDFSVDEHFETIGFTDENVDSYIDNFFKKDDKKSQSLKKYLQSNISIKHIAYIPLMLEMICSLWVKEEFTDSLTMTELYSKVIEDTLNKYSASKDDERVFKRKNRKQIKAYLGKIAFEGLIKQKILFDGDLIEDAVEDIDFFEENVIYSGFLKSDVKEKDLLDNHFEFSHLTFQEYFAALYVSKLSKKKQRKIIQKYKFYPHMQMFFAFLGGETKDKEFLLNEIENEPIDLIGVYEFKLIALCVKEMKYEELKRERRKKIFGQVFNELKILLKYFLEKRASNLISISHIIDDDFMNVFIERSKNEKVEVGVIAKELINHNKLKFVNFLMQYVAKKELDNSFREVLFYALTTNSQIINVFNQEDVISIFLDEDDNSNIYKDLIHFLIGIGEENLKNLRSNYNIVDAFIQKFEVIKKINYLMSKLINFLAVNSKNNKEVEEIFLLTIQKDINNKPLIMKITNAFTLMKMNDKSKMIAALIGIVNNPKEENQFKAGIAISLLKLEDDVSEFFESLVELINDEKIYTIIRAKLASNLLYRGLNEEKFKELFLQMINAEDVKDHFKVVYHRTLIIPKLGATRYSVDLKTLVYKDDKKIIDIYIYILNHLNIEDTIKKNIVRFLFNSPNIIDKNLIDTFFKIIENQQVHHVPREYITQLLVALATYEPSIFDTFDKLIMNNTKAKIYIAQYLPYCRNRCIKCVQILVILLKDKTITEEYREKIFKALIISSKSHNISVENKKYIEESLEVLNQINDKFIDKMFLVEEKLKEQERFKLEQKRTSLLEIDNTPKAPLYIGGKPIYAPKFGENEIVTKEAILIKIEESRKHSIVRNTLTLKFLNSIGEKYINFLVEIIYDESVEFNKRDILIVLSNFLNKNEELRKEFIKIYIHDKPTNMGNMIIGTGVREVILNAFISINEIDFFLDILNKNEYTIFNFRNIIHYLLSFNEEKIEDKLIEIAEKNTNFYMDFQEYMNISLLFKAYDKELDILEQIKKRFTQKAIPLYLSKGNKAELNYLTTIENGKKIFTKKVIDASILKYLPKIKQQYFETKKQVKPSNNRPLVITEGKTDWKHLKKALERFQSYEFNLYENLDVKFETFENISMSDSELDNYAQSHAKKINPQKLICIFDRDLPKRVEEYGQSDFVHVVNKQLMNTIKDKCKKEYREKSKTYLEIEKKLNSSQYEEIDAQLRGILTGKEYKEWETQLNNNVYAFCIPKLNDELDEICIEFYYKEKDLKKENSEGKRLFTADEFEFREKANNCNSFVSKCGKFKTDTQSGNSKNREVTLQYPNKKGRGHVYRIEDKECIPSNNMNLSKNDFAKNIINEVEGFDNFDIENFKLIFDVIEKIIEDV</sequence>
<dbReference type="Gene3D" id="3.40.50.300">
    <property type="entry name" value="P-loop containing nucleotide triphosphate hydrolases"/>
    <property type="match status" value="1"/>
</dbReference>
<gene>
    <name evidence="2" type="ORF">HELGO_WM18420</name>
</gene>
<dbReference type="InterPro" id="IPR016024">
    <property type="entry name" value="ARM-type_fold"/>
</dbReference>
<reference evidence="2" key="1">
    <citation type="submission" date="2020-01" db="EMBL/GenBank/DDBJ databases">
        <authorList>
            <person name="Meier V. D."/>
            <person name="Meier V D."/>
        </authorList>
    </citation>
    <scope>NUCLEOTIDE SEQUENCE</scope>
    <source>
        <strain evidence="2">HLG_WM_MAG_06</strain>
    </source>
</reference>
<dbReference type="Pfam" id="PF05729">
    <property type="entry name" value="NACHT"/>
    <property type="match status" value="1"/>
</dbReference>
<proteinExistence type="predicted"/>
<dbReference type="PROSITE" id="PS50837">
    <property type="entry name" value="NACHT"/>
    <property type="match status" value="1"/>
</dbReference>
<accession>A0A6S6STB6</accession>
<dbReference type="PANTHER" id="PTHR46312">
    <property type="entry name" value="NACHT DOMAIN-CONTAINING PROTEIN"/>
    <property type="match status" value="1"/>
</dbReference>
<organism evidence="2">
    <name type="scientific">uncultured Sulfurovum sp</name>
    <dbReference type="NCBI Taxonomy" id="269237"/>
    <lineage>
        <taxon>Bacteria</taxon>
        <taxon>Pseudomonadati</taxon>
        <taxon>Campylobacterota</taxon>
        <taxon>Epsilonproteobacteria</taxon>
        <taxon>Campylobacterales</taxon>
        <taxon>Sulfurovaceae</taxon>
        <taxon>Sulfurovum</taxon>
        <taxon>environmental samples</taxon>
    </lineage>
</organism>
<dbReference type="EMBL" id="CACVAP010000064">
    <property type="protein sequence ID" value="CAA6811799.1"/>
    <property type="molecule type" value="Genomic_DNA"/>
</dbReference>
<dbReference type="PANTHER" id="PTHR46312:SF2">
    <property type="entry name" value="NUCLEOTIDE-BINDING OLIGOMERIZATION DOMAIN-CONTAINING PROTEIN 2-LIKE"/>
    <property type="match status" value="1"/>
</dbReference>
<protein>
    <recommendedName>
        <fullName evidence="1">NACHT domain-containing protein</fullName>
    </recommendedName>
</protein>
<name>A0A6S6STB6_9BACT</name>
<dbReference type="SUPFAM" id="SSF48371">
    <property type="entry name" value="ARM repeat"/>
    <property type="match status" value="1"/>
</dbReference>